<name>A0AAD7PGW6_QUISA</name>
<keyword evidence="3" id="KW-0568">Pathogenesis-related protein</keyword>
<evidence type="ECO:0000256" key="1">
    <source>
        <dbReference type="ARBA" id="ARBA00009744"/>
    </source>
</evidence>
<dbReference type="AlphaFoldDB" id="A0AAD7PGW6"/>
<dbReference type="InterPro" id="IPR023393">
    <property type="entry name" value="START-like_dom_sf"/>
</dbReference>
<dbReference type="GO" id="GO:0038023">
    <property type="term" value="F:signaling receptor activity"/>
    <property type="evidence" value="ECO:0007669"/>
    <property type="project" value="InterPro"/>
</dbReference>
<dbReference type="EMBL" id="JARAOO010000009">
    <property type="protein sequence ID" value="KAJ7955166.1"/>
    <property type="molecule type" value="Genomic_DNA"/>
</dbReference>
<dbReference type="Proteomes" id="UP001163823">
    <property type="component" value="Chromosome 9"/>
</dbReference>
<dbReference type="PRINTS" id="PR00634">
    <property type="entry name" value="BETALLERGEN"/>
</dbReference>
<protein>
    <submittedName>
        <fullName evidence="5">Major allergen d 1</fullName>
    </submittedName>
</protein>
<dbReference type="GO" id="GO:0009738">
    <property type="term" value="P:abscisic acid-activated signaling pathway"/>
    <property type="evidence" value="ECO:0007669"/>
    <property type="project" value="InterPro"/>
</dbReference>
<evidence type="ECO:0000259" key="4">
    <source>
        <dbReference type="Pfam" id="PF00407"/>
    </source>
</evidence>
<dbReference type="InterPro" id="IPR024949">
    <property type="entry name" value="Bet_v_I_allergen"/>
</dbReference>
<dbReference type="InterPro" id="IPR050279">
    <property type="entry name" value="Plant_def-hormone_signal"/>
</dbReference>
<dbReference type="GO" id="GO:0004864">
    <property type="term" value="F:protein phosphatase inhibitor activity"/>
    <property type="evidence" value="ECO:0007669"/>
    <property type="project" value="InterPro"/>
</dbReference>
<evidence type="ECO:0000313" key="6">
    <source>
        <dbReference type="Proteomes" id="UP001163823"/>
    </source>
</evidence>
<organism evidence="5 6">
    <name type="scientific">Quillaja saponaria</name>
    <name type="common">Soap bark tree</name>
    <dbReference type="NCBI Taxonomy" id="32244"/>
    <lineage>
        <taxon>Eukaryota</taxon>
        <taxon>Viridiplantae</taxon>
        <taxon>Streptophyta</taxon>
        <taxon>Embryophyta</taxon>
        <taxon>Tracheophyta</taxon>
        <taxon>Spermatophyta</taxon>
        <taxon>Magnoliopsida</taxon>
        <taxon>eudicotyledons</taxon>
        <taxon>Gunneridae</taxon>
        <taxon>Pentapetalae</taxon>
        <taxon>rosids</taxon>
        <taxon>fabids</taxon>
        <taxon>Fabales</taxon>
        <taxon>Quillajaceae</taxon>
        <taxon>Quillaja</taxon>
    </lineage>
</organism>
<accession>A0AAD7PGW6</accession>
<dbReference type="GO" id="GO:0010427">
    <property type="term" value="F:abscisic acid binding"/>
    <property type="evidence" value="ECO:0007669"/>
    <property type="project" value="InterPro"/>
</dbReference>
<gene>
    <name evidence="5" type="ORF">O6P43_021801</name>
</gene>
<dbReference type="FunFam" id="3.30.530.20:FF:000007">
    <property type="entry name" value="Major pollen allergen Bet v 1-A"/>
    <property type="match status" value="1"/>
</dbReference>
<dbReference type="GO" id="GO:0005634">
    <property type="term" value="C:nucleus"/>
    <property type="evidence" value="ECO:0007669"/>
    <property type="project" value="TreeGrafter"/>
</dbReference>
<comment type="similarity">
    <text evidence="1">Belongs to the BetVI family.</text>
</comment>
<dbReference type="InterPro" id="IPR000916">
    <property type="entry name" value="Bet_v_I/MLP"/>
</dbReference>
<sequence>MGVSTYEHENSSIIPPARLFKALILDGDNLVPKIAPQAIQKVEIIEGDGGVGSTRKITFSDDGKVGS</sequence>
<keyword evidence="6" id="KW-1185">Reference proteome</keyword>
<evidence type="ECO:0000256" key="3">
    <source>
        <dbReference type="ARBA" id="ARBA00023265"/>
    </source>
</evidence>
<proteinExistence type="inferred from homology"/>
<keyword evidence="2" id="KW-0611">Plant defense</keyword>
<dbReference type="Pfam" id="PF00407">
    <property type="entry name" value="Bet_v_1"/>
    <property type="match status" value="1"/>
</dbReference>
<dbReference type="GO" id="GO:0006952">
    <property type="term" value="P:defense response"/>
    <property type="evidence" value="ECO:0007669"/>
    <property type="project" value="UniProtKB-KW"/>
</dbReference>
<feature type="domain" description="Bet v I/Major latex protein" evidence="4">
    <location>
        <begin position="1"/>
        <end position="65"/>
    </location>
</feature>
<reference evidence="5" key="1">
    <citation type="journal article" date="2023" name="Science">
        <title>Elucidation of the pathway for biosynthesis of saponin adjuvants from the soapbark tree.</title>
        <authorList>
            <person name="Reed J."/>
            <person name="Orme A."/>
            <person name="El-Demerdash A."/>
            <person name="Owen C."/>
            <person name="Martin L.B.B."/>
            <person name="Misra R.C."/>
            <person name="Kikuchi S."/>
            <person name="Rejzek M."/>
            <person name="Martin A.C."/>
            <person name="Harkess A."/>
            <person name="Leebens-Mack J."/>
            <person name="Louveau T."/>
            <person name="Stephenson M.J."/>
            <person name="Osbourn A."/>
        </authorList>
    </citation>
    <scope>NUCLEOTIDE SEQUENCE</scope>
    <source>
        <strain evidence="5">S10</strain>
    </source>
</reference>
<dbReference type="KEGG" id="qsa:O6P43_021801"/>
<dbReference type="GO" id="GO:0005737">
    <property type="term" value="C:cytoplasm"/>
    <property type="evidence" value="ECO:0007669"/>
    <property type="project" value="TreeGrafter"/>
</dbReference>
<dbReference type="SUPFAM" id="SSF55961">
    <property type="entry name" value="Bet v1-like"/>
    <property type="match status" value="1"/>
</dbReference>
<dbReference type="PANTHER" id="PTHR31213">
    <property type="entry name" value="OS08G0374000 PROTEIN-RELATED"/>
    <property type="match status" value="1"/>
</dbReference>
<evidence type="ECO:0000313" key="5">
    <source>
        <dbReference type="EMBL" id="KAJ7955166.1"/>
    </source>
</evidence>
<evidence type="ECO:0000256" key="2">
    <source>
        <dbReference type="ARBA" id="ARBA00022821"/>
    </source>
</evidence>
<comment type="caution">
    <text evidence="5">The sequence shown here is derived from an EMBL/GenBank/DDBJ whole genome shotgun (WGS) entry which is preliminary data.</text>
</comment>
<dbReference type="Gene3D" id="3.30.530.20">
    <property type="match status" value="1"/>
</dbReference>
<dbReference type="PANTHER" id="PTHR31213:SF55">
    <property type="entry name" value="STRESS-INDUCED PROTEIN SAM22"/>
    <property type="match status" value="1"/>
</dbReference>